<keyword evidence="5" id="KW-1185">Reference proteome</keyword>
<dbReference type="SUPFAM" id="SSF69118">
    <property type="entry name" value="AhpD-like"/>
    <property type="match status" value="1"/>
</dbReference>
<dbReference type="EMBL" id="SOEZ01000007">
    <property type="protein sequence ID" value="TFB56370.1"/>
    <property type="molecule type" value="Genomic_DNA"/>
</dbReference>
<feature type="domain" description="Carboxymuconolactone decarboxylase-like" evidence="3">
    <location>
        <begin position="112"/>
        <end position="185"/>
    </location>
</feature>
<evidence type="ECO:0000313" key="5">
    <source>
        <dbReference type="Proteomes" id="UP000297866"/>
    </source>
</evidence>
<dbReference type="Proteomes" id="UP000297866">
    <property type="component" value="Unassembled WGS sequence"/>
</dbReference>
<protein>
    <submittedName>
        <fullName evidence="4">Carboxymuconolactone decarboxylase family protein</fullName>
    </submittedName>
</protein>
<reference evidence="4 5" key="1">
    <citation type="submission" date="2019-03" db="EMBL/GenBank/DDBJ databases">
        <title>Genomics of glacier-inhabiting Cryobacterium strains.</title>
        <authorList>
            <person name="Liu Q."/>
            <person name="Xin Y.-H."/>
        </authorList>
    </citation>
    <scope>NUCLEOTIDE SEQUENCE [LARGE SCALE GENOMIC DNA]</scope>
    <source>
        <strain evidence="4 5">Sr47</strain>
    </source>
</reference>
<keyword evidence="2" id="KW-0812">Transmembrane</keyword>
<dbReference type="InterPro" id="IPR029032">
    <property type="entry name" value="AhpD-like"/>
</dbReference>
<organism evidence="4 5">
    <name type="scientific">Cryobacterium tagatosivorans</name>
    <dbReference type="NCBI Taxonomy" id="1259199"/>
    <lineage>
        <taxon>Bacteria</taxon>
        <taxon>Bacillati</taxon>
        <taxon>Actinomycetota</taxon>
        <taxon>Actinomycetes</taxon>
        <taxon>Micrococcales</taxon>
        <taxon>Microbacteriaceae</taxon>
        <taxon>Cryobacterium</taxon>
    </lineage>
</organism>
<dbReference type="GO" id="GO:0051920">
    <property type="term" value="F:peroxiredoxin activity"/>
    <property type="evidence" value="ECO:0007669"/>
    <property type="project" value="InterPro"/>
</dbReference>
<name>A0A4R8UJ69_9MICO</name>
<dbReference type="Gene3D" id="1.20.1290.10">
    <property type="entry name" value="AhpD-like"/>
    <property type="match status" value="1"/>
</dbReference>
<sequence length="233" mass="25430">MPLPHEVLEGAGCLRHSRAPPGRRRRLRRVPLSGERRFHARVRGPRTSAVSRLPLLGDGQLEPDQEIVFRSIAGGKRAAFFRSIGMTSLNEGLPGPFNAMVIAPTVGMPLHRLGEALRYEGVLPPLVREVVILTVAAVRDSQFEWASHEPEARKQGADAAMLDVIRDGSESLADDQCAAAVAFARTVLSGAHVDDVLFDRLQEMFGDSGVVELVVLLGYYVLLAELMSVFSIE</sequence>
<feature type="compositionally biased region" description="Basic residues" evidence="1">
    <location>
        <begin position="15"/>
        <end position="29"/>
    </location>
</feature>
<evidence type="ECO:0000256" key="1">
    <source>
        <dbReference type="SAM" id="MobiDB-lite"/>
    </source>
</evidence>
<proteinExistence type="predicted"/>
<feature type="transmembrane region" description="Helical" evidence="2">
    <location>
        <begin position="210"/>
        <end position="232"/>
    </location>
</feature>
<comment type="caution">
    <text evidence="4">The sequence shown here is derived from an EMBL/GenBank/DDBJ whole genome shotgun (WGS) entry which is preliminary data.</text>
</comment>
<feature type="region of interest" description="Disordered" evidence="1">
    <location>
        <begin position="9"/>
        <end position="30"/>
    </location>
</feature>
<dbReference type="PANTHER" id="PTHR34846">
    <property type="entry name" value="4-CARBOXYMUCONOLACTONE DECARBOXYLASE FAMILY PROTEIN (AFU_ORTHOLOGUE AFUA_6G11590)"/>
    <property type="match status" value="1"/>
</dbReference>
<accession>A0A4R8UJ69</accession>
<evidence type="ECO:0000313" key="4">
    <source>
        <dbReference type="EMBL" id="TFB56370.1"/>
    </source>
</evidence>
<gene>
    <name evidence="4" type="ORF">E3O23_01150</name>
</gene>
<dbReference type="OrthoDB" id="949132at2"/>
<dbReference type="PANTHER" id="PTHR34846:SF11">
    <property type="entry name" value="4-CARBOXYMUCONOLACTONE DECARBOXYLASE FAMILY PROTEIN (AFU_ORTHOLOGUE AFUA_6G11590)"/>
    <property type="match status" value="1"/>
</dbReference>
<dbReference type="AlphaFoldDB" id="A0A4R8UJ69"/>
<keyword evidence="2" id="KW-1133">Transmembrane helix</keyword>
<evidence type="ECO:0000256" key="2">
    <source>
        <dbReference type="SAM" id="Phobius"/>
    </source>
</evidence>
<keyword evidence="2" id="KW-0472">Membrane</keyword>
<dbReference type="InterPro" id="IPR003779">
    <property type="entry name" value="CMD-like"/>
</dbReference>
<evidence type="ECO:0000259" key="3">
    <source>
        <dbReference type="Pfam" id="PF02627"/>
    </source>
</evidence>
<dbReference type="Pfam" id="PF02627">
    <property type="entry name" value="CMD"/>
    <property type="match status" value="1"/>
</dbReference>